<dbReference type="PANTHER" id="PTHR23023">
    <property type="entry name" value="DIMETHYLANILINE MONOOXYGENASE"/>
    <property type="match status" value="1"/>
</dbReference>
<organism evidence="6 7">
    <name type="scientific">Tortispora caseinolytica NRRL Y-17796</name>
    <dbReference type="NCBI Taxonomy" id="767744"/>
    <lineage>
        <taxon>Eukaryota</taxon>
        <taxon>Fungi</taxon>
        <taxon>Dikarya</taxon>
        <taxon>Ascomycota</taxon>
        <taxon>Saccharomycotina</taxon>
        <taxon>Trigonopsidomycetes</taxon>
        <taxon>Trigonopsidales</taxon>
        <taxon>Trigonopsidaceae</taxon>
        <taxon>Tortispora</taxon>
    </lineage>
</organism>
<dbReference type="PIRSF" id="PIRSF000332">
    <property type="entry name" value="FMO"/>
    <property type="match status" value="1"/>
</dbReference>
<dbReference type="GO" id="GO:0050661">
    <property type="term" value="F:NADP binding"/>
    <property type="evidence" value="ECO:0007669"/>
    <property type="project" value="InterPro"/>
</dbReference>
<keyword evidence="2" id="KW-0285">Flavoprotein</keyword>
<keyword evidence="5" id="KW-0560">Oxidoreductase</keyword>
<dbReference type="InterPro" id="IPR036188">
    <property type="entry name" value="FAD/NAD-bd_sf"/>
</dbReference>
<dbReference type="Pfam" id="PF00743">
    <property type="entry name" value="FMO-like"/>
    <property type="match status" value="2"/>
</dbReference>
<dbReference type="PRINTS" id="PR00370">
    <property type="entry name" value="FMOXYGENASE"/>
</dbReference>
<sequence>MPVKPQWLQDDISRETTDDPNIDWYTGGVYKSLYTNIAESYMTFSFDPTYNSRNQELYPFNYQESVSEYLNKVAGQLSRRIRYLTKVDWIDKTDENQWKVSYTVTDSVFRSITTNTETFDAVVIASGAFHYPMIPQIPLLNNFKGRIEHTINYKADIQQYIGKKVLIVGSSFSAIDCIRDLAPYAEIHLSKRSSHWYYPWFKVVCDTAGIALRRPAIKQVDDKGNVHFSDGTYTSYDVIIFATGYISRFPFINDKYIHLSDDSSYLQDVYLMMFSIEDPTLSFVGLSVSSIMFRGFELQAKIVAAVYANKVALPPQEVQRQWFQDRIAKFKARNITVSKFQIIADDELEEYINELSRLAPQCRTDYKKKTTELTVEAMILSIELFFFKLLAGIEDALIKLPGEKERLEKLKQEALKVIAKLPGADPSRNPFLAEK</sequence>
<dbReference type="SUPFAM" id="SSF51905">
    <property type="entry name" value="FAD/NAD(P)-binding domain"/>
    <property type="match status" value="2"/>
</dbReference>
<evidence type="ECO:0000256" key="3">
    <source>
        <dbReference type="ARBA" id="ARBA00022827"/>
    </source>
</evidence>
<evidence type="ECO:0000256" key="4">
    <source>
        <dbReference type="ARBA" id="ARBA00022857"/>
    </source>
</evidence>
<dbReference type="Gene3D" id="3.50.50.60">
    <property type="entry name" value="FAD/NAD(P)-binding domain"/>
    <property type="match status" value="2"/>
</dbReference>
<proteinExistence type="inferred from homology"/>
<dbReference type="GO" id="GO:0004499">
    <property type="term" value="F:N,N-dimethylaniline monooxygenase activity"/>
    <property type="evidence" value="ECO:0007669"/>
    <property type="project" value="InterPro"/>
</dbReference>
<dbReference type="EMBL" id="KV453842">
    <property type="protein sequence ID" value="ODV90580.1"/>
    <property type="molecule type" value="Genomic_DNA"/>
</dbReference>
<keyword evidence="7" id="KW-1185">Reference proteome</keyword>
<dbReference type="AlphaFoldDB" id="A0A1E4TFP7"/>
<dbReference type="OrthoDB" id="66881at2759"/>
<evidence type="ECO:0000256" key="2">
    <source>
        <dbReference type="ARBA" id="ARBA00022630"/>
    </source>
</evidence>
<keyword evidence="3" id="KW-0274">FAD</keyword>
<keyword evidence="4" id="KW-0521">NADP</keyword>
<evidence type="ECO:0000313" key="7">
    <source>
        <dbReference type="Proteomes" id="UP000095023"/>
    </source>
</evidence>
<protein>
    <recommendedName>
        <fullName evidence="8">FAD/NAD(P)-binding domain-containing protein</fullName>
    </recommendedName>
</protein>
<gene>
    <name evidence="6" type="ORF">CANCADRAFT_44225</name>
</gene>
<evidence type="ECO:0008006" key="8">
    <source>
        <dbReference type="Google" id="ProtNLM"/>
    </source>
</evidence>
<dbReference type="InterPro" id="IPR020946">
    <property type="entry name" value="Flavin_mOase-like"/>
</dbReference>
<evidence type="ECO:0000313" key="6">
    <source>
        <dbReference type="EMBL" id="ODV90580.1"/>
    </source>
</evidence>
<accession>A0A1E4TFP7</accession>
<evidence type="ECO:0000256" key="5">
    <source>
        <dbReference type="ARBA" id="ARBA00023002"/>
    </source>
</evidence>
<evidence type="ECO:0000256" key="1">
    <source>
        <dbReference type="ARBA" id="ARBA00009183"/>
    </source>
</evidence>
<comment type="similarity">
    <text evidence="1">Belongs to the FMO family.</text>
</comment>
<dbReference type="InterPro" id="IPR000960">
    <property type="entry name" value="Flavin_mOase"/>
</dbReference>
<dbReference type="GO" id="GO:0050660">
    <property type="term" value="F:flavin adenine dinucleotide binding"/>
    <property type="evidence" value="ECO:0007669"/>
    <property type="project" value="InterPro"/>
</dbReference>
<dbReference type="Proteomes" id="UP000095023">
    <property type="component" value="Unassembled WGS sequence"/>
</dbReference>
<reference evidence="7" key="1">
    <citation type="submission" date="2016-02" db="EMBL/GenBank/DDBJ databases">
        <title>Comparative genomics of biotechnologically important yeasts.</title>
        <authorList>
            <consortium name="DOE Joint Genome Institute"/>
            <person name="Riley R."/>
            <person name="Haridas S."/>
            <person name="Wolfe K.H."/>
            <person name="Lopes M.R."/>
            <person name="Hittinger C.T."/>
            <person name="Goker M."/>
            <person name="Salamov A."/>
            <person name="Wisecaver J."/>
            <person name="Long T.M."/>
            <person name="Aerts A.L."/>
            <person name="Barry K."/>
            <person name="Choi C."/>
            <person name="Clum A."/>
            <person name="Coughlan A.Y."/>
            <person name="Deshpande S."/>
            <person name="Douglass A.P."/>
            <person name="Hanson S.J."/>
            <person name="Klenk H.-P."/>
            <person name="Labutti K."/>
            <person name="Lapidus A."/>
            <person name="Lindquist E."/>
            <person name="Lipzen A."/>
            <person name="Meier-Kolthoff J.P."/>
            <person name="Ohm R.A."/>
            <person name="Otillar R.P."/>
            <person name="Pangilinan J."/>
            <person name="Peng Y."/>
            <person name="Rokas A."/>
            <person name="Rosa C.A."/>
            <person name="Scheuner C."/>
            <person name="Sibirny A.A."/>
            <person name="Slot J.C."/>
            <person name="Stielow J.B."/>
            <person name="Sun H."/>
            <person name="Kurtzman C.P."/>
            <person name="Blackwell M."/>
            <person name="Jeffries T.W."/>
            <person name="Grigoriev I.V."/>
        </authorList>
    </citation>
    <scope>NUCLEOTIDE SEQUENCE [LARGE SCALE GENOMIC DNA]</scope>
    <source>
        <strain evidence="7">NRRL Y-17796</strain>
    </source>
</reference>
<dbReference type="InterPro" id="IPR050346">
    <property type="entry name" value="FMO-like"/>
</dbReference>
<name>A0A1E4TFP7_9ASCO</name>